<dbReference type="Pfam" id="PF02738">
    <property type="entry name" value="MoCoBD_1"/>
    <property type="match status" value="1"/>
</dbReference>
<dbReference type="PANTHER" id="PTHR11908">
    <property type="entry name" value="XANTHINE DEHYDROGENASE"/>
    <property type="match status" value="1"/>
</dbReference>
<dbReference type="SMART" id="SM01008">
    <property type="entry name" value="Ald_Xan_dh_C"/>
    <property type="match status" value="1"/>
</dbReference>
<evidence type="ECO:0000259" key="3">
    <source>
        <dbReference type="SMART" id="SM01008"/>
    </source>
</evidence>
<dbReference type="GO" id="GO:0008805">
    <property type="term" value="F:carbon-monoxide oxygenase activity"/>
    <property type="evidence" value="ECO:0007669"/>
    <property type="project" value="UniProtKB-EC"/>
</dbReference>
<dbReference type="Gene3D" id="3.30.365.10">
    <property type="entry name" value="Aldehyde oxidase/xanthine dehydrogenase, molybdopterin binding domain"/>
    <property type="match status" value="4"/>
</dbReference>
<dbReference type="EMBL" id="UOEU01000580">
    <property type="protein sequence ID" value="VAW35357.1"/>
    <property type="molecule type" value="Genomic_DNA"/>
</dbReference>
<keyword evidence="2 4" id="KW-0560">Oxidoreductase</keyword>
<gene>
    <name evidence="4" type="ORF">MNBD_CHLOROFLEXI01-1921</name>
</gene>
<dbReference type="InterPro" id="IPR036856">
    <property type="entry name" value="Ald_Oxase/Xan_DH_a/b_sf"/>
</dbReference>
<dbReference type="InterPro" id="IPR000674">
    <property type="entry name" value="Ald_Oxase/Xan_DH_a/b"/>
</dbReference>
<proteinExistence type="predicted"/>
<accession>A0A3B0VAY9</accession>
<reference evidence="4" key="1">
    <citation type="submission" date="2018-06" db="EMBL/GenBank/DDBJ databases">
        <authorList>
            <person name="Zhirakovskaya E."/>
        </authorList>
    </citation>
    <scope>NUCLEOTIDE SEQUENCE</scope>
</reference>
<feature type="non-terminal residue" evidence="4">
    <location>
        <position position="532"/>
    </location>
</feature>
<dbReference type="Gene3D" id="3.90.1170.50">
    <property type="entry name" value="Aldehyde oxidase/xanthine dehydrogenase, a/b hammerhead"/>
    <property type="match status" value="1"/>
</dbReference>
<name>A0A3B0VAY9_9ZZZZ</name>
<evidence type="ECO:0000256" key="2">
    <source>
        <dbReference type="ARBA" id="ARBA00023002"/>
    </source>
</evidence>
<evidence type="ECO:0000313" key="4">
    <source>
        <dbReference type="EMBL" id="VAW35357.1"/>
    </source>
</evidence>
<feature type="domain" description="Aldehyde oxidase/xanthine dehydrogenase a/b hammerhead" evidence="3">
    <location>
        <begin position="19"/>
        <end position="134"/>
    </location>
</feature>
<dbReference type="InterPro" id="IPR037165">
    <property type="entry name" value="AldOxase/xan_DH_Mopterin-bd_sf"/>
</dbReference>
<protein>
    <submittedName>
        <fullName evidence="4">Aerobic carbon monoxide dehydrogenase (Quinone), large chain</fullName>
        <ecNumber evidence="4">1.2.5.3</ecNumber>
    </submittedName>
</protein>
<dbReference type="EC" id="1.2.5.3" evidence="4"/>
<sequence length="532" mass="57418">MGKYVGKPMKRVEDPRFIQGKGKYVANLTLPGMAHMAIKRSPHAHAKINSIDTAAAEALDGVIAVFTGQDLLADGVGPLPTGWQVPNIKIPVQNALTADKVRHVGDRVAVVVAESPYIAYDALDLIEVDYDPLPAAIGAKNTTTAGVLVHDEIADNVSYTWEIGDKEAHDKAFAEADHIVELELINQRLLATAMEPRAAVAQWNDFTEEMTLWTTSQNPNLIRVVISAFTLQIPEHKLRIISPDVGGGFGSKIAHYPEEILVPWAARKLNRSIKWVATRSEAAVSDTQGRDHVTKARLAVKNDGTVTGLDVNTWADNGAYLSLVAPLIPTAFYLTLLSGLYKIPGIYANMWGTLSNTVWVDAYRGAGRPEAAYVVERLMDLAAQRLDMDPIAFRKKNLIPADEFPYQTPIAFLYDSGNYQGLFAEAEKISNYSQLRADQAEARQNGRLVGVGFAGCIEASGPAPSAVAGALGGVTGFWESGSIRVHPTGTVTVLTGAHSHGQGHDTTFRQIVADQLCVDPANIDISHGDTAV</sequence>
<dbReference type="InterPro" id="IPR008274">
    <property type="entry name" value="AldOxase/xan_DH_MoCoBD1"/>
</dbReference>
<dbReference type="AlphaFoldDB" id="A0A3B0VAY9"/>
<evidence type="ECO:0000256" key="1">
    <source>
        <dbReference type="ARBA" id="ARBA00022505"/>
    </source>
</evidence>
<dbReference type="Pfam" id="PF20256">
    <property type="entry name" value="MoCoBD_2"/>
    <property type="match status" value="1"/>
</dbReference>
<dbReference type="Pfam" id="PF01315">
    <property type="entry name" value="Ald_Xan_dh_C"/>
    <property type="match status" value="1"/>
</dbReference>
<dbReference type="PANTHER" id="PTHR11908:SF132">
    <property type="entry name" value="ALDEHYDE OXIDASE 1-RELATED"/>
    <property type="match status" value="1"/>
</dbReference>
<keyword evidence="1" id="KW-0500">Molybdenum</keyword>
<dbReference type="SUPFAM" id="SSF54665">
    <property type="entry name" value="CO dehydrogenase molybdoprotein N-domain-like"/>
    <property type="match status" value="1"/>
</dbReference>
<dbReference type="InterPro" id="IPR016208">
    <property type="entry name" value="Ald_Oxase/xanthine_DH-like"/>
</dbReference>
<dbReference type="InterPro" id="IPR046867">
    <property type="entry name" value="AldOxase/xan_DH_MoCoBD2"/>
</dbReference>
<dbReference type="SUPFAM" id="SSF56003">
    <property type="entry name" value="Molybdenum cofactor-binding domain"/>
    <property type="match status" value="1"/>
</dbReference>
<organism evidence="4">
    <name type="scientific">hydrothermal vent metagenome</name>
    <dbReference type="NCBI Taxonomy" id="652676"/>
    <lineage>
        <taxon>unclassified sequences</taxon>
        <taxon>metagenomes</taxon>
        <taxon>ecological metagenomes</taxon>
    </lineage>
</organism>
<dbReference type="GO" id="GO:0005506">
    <property type="term" value="F:iron ion binding"/>
    <property type="evidence" value="ECO:0007669"/>
    <property type="project" value="InterPro"/>
</dbReference>